<evidence type="ECO:0000313" key="3">
    <source>
        <dbReference type="EMBL" id="MDI9256114.1"/>
    </source>
</evidence>
<comment type="caution">
    <text evidence="3">The sequence shown here is derived from an EMBL/GenBank/DDBJ whole genome shotgun (WGS) entry which is preliminary data.</text>
</comment>
<organism evidence="3 4">
    <name type="scientific">Flavobacterium sedimenticola</name>
    <dbReference type="NCBI Taxonomy" id="3043286"/>
    <lineage>
        <taxon>Bacteria</taxon>
        <taxon>Pseudomonadati</taxon>
        <taxon>Bacteroidota</taxon>
        <taxon>Flavobacteriia</taxon>
        <taxon>Flavobacteriales</taxon>
        <taxon>Flavobacteriaceae</taxon>
        <taxon>Flavobacterium</taxon>
    </lineage>
</organism>
<dbReference type="EC" id="2.4.-.-" evidence="3"/>
<dbReference type="Proteomes" id="UP001230035">
    <property type="component" value="Unassembled WGS sequence"/>
</dbReference>
<dbReference type="Pfam" id="PF00534">
    <property type="entry name" value="Glycos_transf_1"/>
    <property type="match status" value="1"/>
</dbReference>
<accession>A0ABT6XN54</accession>
<dbReference type="EMBL" id="JASGBP010000001">
    <property type="protein sequence ID" value="MDI9256114.1"/>
    <property type="molecule type" value="Genomic_DNA"/>
</dbReference>
<dbReference type="InterPro" id="IPR001296">
    <property type="entry name" value="Glyco_trans_1"/>
</dbReference>
<evidence type="ECO:0000259" key="2">
    <source>
        <dbReference type="Pfam" id="PF13439"/>
    </source>
</evidence>
<dbReference type="PANTHER" id="PTHR12526">
    <property type="entry name" value="GLYCOSYLTRANSFERASE"/>
    <property type="match status" value="1"/>
</dbReference>
<dbReference type="SUPFAM" id="SSF53756">
    <property type="entry name" value="UDP-Glycosyltransferase/glycogen phosphorylase"/>
    <property type="match status" value="1"/>
</dbReference>
<dbReference type="RefSeq" id="WP_283237800.1">
    <property type="nucleotide sequence ID" value="NZ_JASGBP010000001.1"/>
</dbReference>
<dbReference type="InterPro" id="IPR028098">
    <property type="entry name" value="Glyco_trans_4-like_N"/>
</dbReference>
<evidence type="ECO:0000259" key="1">
    <source>
        <dbReference type="Pfam" id="PF00534"/>
    </source>
</evidence>
<reference evidence="3 4" key="1">
    <citation type="submission" date="2023-05" db="EMBL/GenBank/DDBJ databases">
        <title>Flavobacterium sedimenti sp. nov., isolated from the sediment.</title>
        <authorList>
            <person name="Wu N."/>
        </authorList>
    </citation>
    <scope>NUCLEOTIDE SEQUENCE [LARGE SCALE GENOMIC DNA]</scope>
    <source>
        <strain evidence="3 4">YZ-48</strain>
    </source>
</reference>
<gene>
    <name evidence="3" type="ORF">QHT84_01665</name>
</gene>
<dbReference type="Gene3D" id="3.40.50.2000">
    <property type="entry name" value="Glycogen Phosphorylase B"/>
    <property type="match status" value="2"/>
</dbReference>
<keyword evidence="3" id="KW-0328">Glycosyltransferase</keyword>
<protein>
    <submittedName>
        <fullName evidence="3">Glycosyltransferase family 4 protein</fullName>
        <ecNumber evidence="3">2.4.-.-</ecNumber>
    </submittedName>
</protein>
<feature type="domain" description="Glycosyltransferase subfamily 4-like N-terminal" evidence="2">
    <location>
        <begin position="15"/>
        <end position="179"/>
    </location>
</feature>
<feature type="domain" description="Glycosyl transferase family 1" evidence="1">
    <location>
        <begin position="189"/>
        <end position="359"/>
    </location>
</feature>
<evidence type="ECO:0000313" key="4">
    <source>
        <dbReference type="Proteomes" id="UP001230035"/>
    </source>
</evidence>
<keyword evidence="4" id="KW-1185">Reference proteome</keyword>
<sequence length="381" mass="43496">MINILFIHQSAELYGSDRTLLLLLTKLDKSRFHPVVVLPETGPLQAELEKQNIKVVIAPVLKLYRKMFTIKNIALFLKQVRSALKTLKELDKTYHFDIIYSNTLAVLLGMIYAKKSGKKHLWHVHEIIVHPRLIAQTFPKLLKKYANTVVCNSNATRQNLVARIPDLAGKTVVIHNGLSPRKKEFIKVDKSQLGFRERDIIITLIGRISRLKGHKLLLEMYINHLANKENIKLLFIGSPVPGQEYYLEEIEQLIHTHHLGDDVKILPFTKELDAFFEVSDIIVVPSTEAESFGLVALEAMLSHKPVIGSNHGGLTEIIADNETGFLVTPNDSKALAKAIQKLTENEKLRMEFGEKGYQRAVSEFSEERYLNQFETLFERMR</sequence>
<dbReference type="GO" id="GO:0016757">
    <property type="term" value="F:glycosyltransferase activity"/>
    <property type="evidence" value="ECO:0007669"/>
    <property type="project" value="UniProtKB-KW"/>
</dbReference>
<dbReference type="Pfam" id="PF13439">
    <property type="entry name" value="Glyco_transf_4"/>
    <property type="match status" value="1"/>
</dbReference>
<keyword evidence="3" id="KW-0808">Transferase</keyword>
<dbReference type="CDD" id="cd03801">
    <property type="entry name" value="GT4_PimA-like"/>
    <property type="match status" value="1"/>
</dbReference>
<dbReference type="PANTHER" id="PTHR12526:SF627">
    <property type="entry name" value="D-RHAMNOSYLTRANSFERASE WBPZ"/>
    <property type="match status" value="1"/>
</dbReference>
<name>A0ABT6XN54_9FLAO</name>
<proteinExistence type="predicted"/>